<sequence length="135" mass="16182">MKNKKSALDRVRHLLGYVPEDDEAIMEISNDEGDHWVMHVPTHDLLQTGSSLIGAGAEVDKDEELYYQPKKAQQEYDSRDHQQYRFKAARIVDEDEDDESTFDYEDDRTRDHDYWDYEVTDYNSSKVPKKYRWWQ</sequence>
<dbReference type="AlphaFoldDB" id="A0A6M0RV71"/>
<dbReference type="RefSeq" id="WP_163702817.1">
    <property type="nucleotide sequence ID" value="NZ_QXHD01000004.1"/>
</dbReference>
<dbReference type="EMBL" id="QXHD01000004">
    <property type="protein sequence ID" value="NEZ60155.1"/>
    <property type="molecule type" value="Genomic_DNA"/>
</dbReference>
<comment type="caution">
    <text evidence="1">The sequence shown here is derived from an EMBL/GenBank/DDBJ whole genome shotgun (WGS) entry which is preliminary data.</text>
</comment>
<name>A0A6M0RV71_9CYAN</name>
<accession>A0A6M0RV71</accession>
<gene>
    <name evidence="1" type="ORF">DXZ20_31820</name>
</gene>
<evidence type="ECO:0000313" key="2">
    <source>
        <dbReference type="Proteomes" id="UP000481033"/>
    </source>
</evidence>
<organism evidence="1 2">
    <name type="scientific">Adonisia turfae CCMR0081</name>
    <dbReference type="NCBI Taxonomy" id="2292702"/>
    <lineage>
        <taxon>Bacteria</taxon>
        <taxon>Bacillati</taxon>
        <taxon>Cyanobacteriota</taxon>
        <taxon>Adonisia</taxon>
        <taxon>Adonisia turfae</taxon>
    </lineage>
</organism>
<evidence type="ECO:0000313" key="1">
    <source>
        <dbReference type="EMBL" id="NEZ60155.1"/>
    </source>
</evidence>
<reference evidence="1 2" key="1">
    <citation type="journal article" date="2020" name="Microb. Ecol.">
        <title>Ecogenomics of the Marine Benthic Filamentous Cyanobacterium Adonisia.</title>
        <authorList>
            <person name="Walter J.M."/>
            <person name="Coutinho F.H."/>
            <person name="Leomil L."/>
            <person name="Hargreaves P.I."/>
            <person name="Campeao M.E."/>
            <person name="Vieira V.V."/>
            <person name="Silva B.S."/>
            <person name="Fistarol G.O."/>
            <person name="Salomon P.S."/>
            <person name="Sawabe T."/>
            <person name="Mino S."/>
            <person name="Hosokawa M."/>
            <person name="Miyashita H."/>
            <person name="Maruyama F."/>
            <person name="van Verk M.C."/>
            <person name="Dutilh B.E."/>
            <person name="Thompson C.C."/>
            <person name="Thompson F.L."/>
        </authorList>
    </citation>
    <scope>NUCLEOTIDE SEQUENCE [LARGE SCALE GENOMIC DNA]</scope>
    <source>
        <strain evidence="1 2">CCMR0081</strain>
    </source>
</reference>
<proteinExistence type="predicted"/>
<protein>
    <submittedName>
        <fullName evidence="1">Uncharacterized protein</fullName>
    </submittedName>
</protein>
<dbReference type="Proteomes" id="UP000481033">
    <property type="component" value="Unassembled WGS sequence"/>
</dbReference>
<keyword evidence="2" id="KW-1185">Reference proteome</keyword>